<dbReference type="Gene3D" id="2.60.120.200">
    <property type="match status" value="1"/>
</dbReference>
<evidence type="ECO:0000313" key="1">
    <source>
        <dbReference type="EMBL" id="EFL52815.1"/>
    </source>
</evidence>
<dbReference type="RefSeq" id="WP_005990683.1">
    <property type="nucleotide sequence ID" value="NZ_AECZ01000002.1"/>
</dbReference>
<accession>E1JS46</accession>
<dbReference type="STRING" id="596151.DesfrDRAFT_0445"/>
<sequence>MNRDFRPTPRLRYDGDAATLAGLRGQALRELAIMDRENVFDLPVCSRVLRLSGGETIVCARTGSLDRVDIVAPRHGSSRAGERPPLRPLPEREGDFFAIPDCLARYEGMTSLQNAVTDGDLAGWSLGLGNDVTVIAPSQAGLAMPEGLPQAGIARDPGVFALPGGAASGLLFGRAHIPDNAPFSVSCLVRLHEPLEYDYTYDAMGVRNPFRAYFLQSGDGTDFTWDCPGGISPVLGFCSPHLHPGWTETVTYPWPPWNTDFTTHIEELAGARRVDTACPDAPLLTGDAYRDAAGHAYPHPHGFILGLQAAGLFLYNGNRLLGARLSNFESQFGFAPALSDPLTYGLWHHVAMTHGADGTVRVYVAREDDAAASVWTGNQPLCAMDDACVYQASGVNAWTLHNGRTGAAIGAYRMNPVMDVALPRFFHYALSADQAYLLQLEGLTGLFVADDHELGQAAAAGLTPIIIPKEAS</sequence>
<organism evidence="1 2">
    <name type="scientific">Solidesulfovibrio fructosivorans JJ]</name>
    <dbReference type="NCBI Taxonomy" id="596151"/>
    <lineage>
        <taxon>Bacteria</taxon>
        <taxon>Pseudomonadati</taxon>
        <taxon>Thermodesulfobacteriota</taxon>
        <taxon>Desulfovibrionia</taxon>
        <taxon>Desulfovibrionales</taxon>
        <taxon>Desulfovibrionaceae</taxon>
        <taxon>Solidesulfovibrio</taxon>
    </lineage>
</organism>
<dbReference type="OrthoDB" id="5439975at2"/>
<dbReference type="eggNOG" id="ENOG50313RI">
    <property type="taxonomic scope" value="Bacteria"/>
</dbReference>
<keyword evidence="2" id="KW-1185">Reference proteome</keyword>
<proteinExistence type="predicted"/>
<gene>
    <name evidence="1" type="ORF">DesfrDRAFT_0445</name>
</gene>
<evidence type="ECO:0000313" key="2">
    <source>
        <dbReference type="Proteomes" id="UP000006250"/>
    </source>
</evidence>
<comment type="caution">
    <text evidence="1">The sequence shown here is derived from an EMBL/GenBank/DDBJ whole genome shotgun (WGS) entry which is preliminary data.</text>
</comment>
<reference evidence="1 2" key="1">
    <citation type="submission" date="2010-08" db="EMBL/GenBank/DDBJ databases">
        <title>The draft genome of Desulfovibrio fructosovorans JJ.</title>
        <authorList>
            <consortium name="US DOE Joint Genome Institute (JGI-PGF)"/>
            <person name="Lucas S."/>
            <person name="Copeland A."/>
            <person name="Lapidus A."/>
            <person name="Cheng J.-F."/>
            <person name="Bruce D."/>
            <person name="Goodwin L."/>
            <person name="Pitluck S."/>
            <person name="Land M.L."/>
            <person name="Hauser L."/>
            <person name="Chang Y.-J."/>
            <person name="Jeffries C."/>
            <person name="Wall J.D."/>
            <person name="Stahl D.A."/>
            <person name="Arkin A.P."/>
            <person name="Dehal P."/>
            <person name="Stolyar S.M."/>
            <person name="Hazen T.C."/>
            <person name="Woyke T.J."/>
        </authorList>
    </citation>
    <scope>NUCLEOTIDE SEQUENCE [LARGE SCALE GENOMIC DNA]</scope>
    <source>
        <strain evidence="1 2">JJ</strain>
    </source>
</reference>
<name>E1JS46_SOLFR</name>
<dbReference type="Proteomes" id="UP000006250">
    <property type="component" value="Unassembled WGS sequence"/>
</dbReference>
<dbReference type="AlphaFoldDB" id="E1JS46"/>
<protein>
    <submittedName>
        <fullName evidence="1">Uncharacterized protein</fullName>
    </submittedName>
</protein>
<dbReference type="EMBL" id="AECZ01000002">
    <property type="protein sequence ID" value="EFL52815.1"/>
    <property type="molecule type" value="Genomic_DNA"/>
</dbReference>